<dbReference type="InterPro" id="IPR043128">
    <property type="entry name" value="Rev_trsase/Diguanyl_cyclase"/>
</dbReference>
<evidence type="ECO:0000313" key="5">
    <source>
        <dbReference type="Proteomes" id="UP001501353"/>
    </source>
</evidence>
<dbReference type="Gene3D" id="3.30.70.270">
    <property type="match status" value="1"/>
</dbReference>
<accession>A0ABP7TY55</accession>
<dbReference type="CDD" id="cd01949">
    <property type="entry name" value="GGDEF"/>
    <property type="match status" value="1"/>
</dbReference>
<organism evidence="4 5">
    <name type="scientific">Actimicrobium antarcticum</name>
    <dbReference type="NCBI Taxonomy" id="1051899"/>
    <lineage>
        <taxon>Bacteria</taxon>
        <taxon>Pseudomonadati</taxon>
        <taxon>Pseudomonadota</taxon>
        <taxon>Betaproteobacteria</taxon>
        <taxon>Burkholderiales</taxon>
        <taxon>Oxalobacteraceae</taxon>
        <taxon>Actimicrobium</taxon>
    </lineage>
</organism>
<dbReference type="NCBIfam" id="TIGR00254">
    <property type="entry name" value="GGDEF"/>
    <property type="match status" value="1"/>
</dbReference>
<dbReference type="EC" id="2.7.7.65" evidence="1"/>
<dbReference type="SUPFAM" id="SSF55073">
    <property type="entry name" value="Nucleotide cyclase"/>
    <property type="match status" value="1"/>
</dbReference>
<comment type="catalytic activity">
    <reaction evidence="2">
        <text>2 GTP = 3',3'-c-di-GMP + 2 diphosphate</text>
        <dbReference type="Rhea" id="RHEA:24898"/>
        <dbReference type="ChEBI" id="CHEBI:33019"/>
        <dbReference type="ChEBI" id="CHEBI:37565"/>
        <dbReference type="ChEBI" id="CHEBI:58805"/>
        <dbReference type="EC" id="2.7.7.65"/>
    </reaction>
</comment>
<dbReference type="PROSITE" id="PS50887">
    <property type="entry name" value="GGDEF"/>
    <property type="match status" value="1"/>
</dbReference>
<sequence length="363" mass="40927">MSAVQSPMMDSLLRHMIELTGQRDHNLLDVAIISAVHEMLEASQVRVLDIVPSEEGDMLRPRAWIRHGEVMAQDDSGQPVAGGTPMSGYPVLIDCLAQRLNRIEETRADGEHVLWVPLWQGDKAPACLQIFSTAPFAASTLNMMEGILSVYRNYQNLLEYSERDSLTGLLNRRTFDDKFSRMVSFNRAADEEQAQSLERRHPGDLEGQWLAVVDIDHFKRVNDQYGHLYGDEVLILVANLLRSSFRTQDRVFRFGGEEFVVLLCSVSLTDARNAFERFRANIEAHYFPQVGTVTVSLGFVAITDETPVVVLGHADQALYYGKSNGRNQVCFYDELVEQGLLQSGVVNADAEFFFDDANDDQMR</sequence>
<reference evidence="5" key="1">
    <citation type="journal article" date="2019" name="Int. J. Syst. Evol. Microbiol.">
        <title>The Global Catalogue of Microorganisms (GCM) 10K type strain sequencing project: providing services to taxonomists for standard genome sequencing and annotation.</title>
        <authorList>
            <consortium name="The Broad Institute Genomics Platform"/>
            <consortium name="The Broad Institute Genome Sequencing Center for Infectious Disease"/>
            <person name="Wu L."/>
            <person name="Ma J."/>
        </authorList>
    </citation>
    <scope>NUCLEOTIDE SEQUENCE [LARGE SCALE GENOMIC DNA]</scope>
    <source>
        <strain evidence="5">JCM 16673</strain>
    </source>
</reference>
<dbReference type="Pfam" id="PF00990">
    <property type="entry name" value="GGDEF"/>
    <property type="match status" value="1"/>
</dbReference>
<comment type="caution">
    <text evidence="4">The sequence shown here is derived from an EMBL/GenBank/DDBJ whole genome shotgun (WGS) entry which is preliminary data.</text>
</comment>
<evidence type="ECO:0000259" key="3">
    <source>
        <dbReference type="PROSITE" id="PS50887"/>
    </source>
</evidence>
<keyword evidence="5" id="KW-1185">Reference proteome</keyword>
<gene>
    <name evidence="4" type="ORF">GCM10022212_34970</name>
</gene>
<dbReference type="PANTHER" id="PTHR45138:SF9">
    <property type="entry name" value="DIGUANYLATE CYCLASE DGCM-RELATED"/>
    <property type="match status" value="1"/>
</dbReference>
<evidence type="ECO:0000256" key="1">
    <source>
        <dbReference type="ARBA" id="ARBA00012528"/>
    </source>
</evidence>
<protein>
    <recommendedName>
        <fullName evidence="1">diguanylate cyclase</fullName>
        <ecNumber evidence="1">2.7.7.65</ecNumber>
    </recommendedName>
</protein>
<evidence type="ECO:0000256" key="2">
    <source>
        <dbReference type="ARBA" id="ARBA00034247"/>
    </source>
</evidence>
<dbReference type="EMBL" id="BAAAZE010000014">
    <property type="protein sequence ID" value="GAA4032918.1"/>
    <property type="molecule type" value="Genomic_DNA"/>
</dbReference>
<evidence type="ECO:0000313" key="4">
    <source>
        <dbReference type="EMBL" id="GAA4032918.1"/>
    </source>
</evidence>
<dbReference type="RefSeq" id="WP_344765338.1">
    <property type="nucleotide sequence ID" value="NZ_BAAAZE010000014.1"/>
</dbReference>
<dbReference type="InterPro" id="IPR050469">
    <property type="entry name" value="Diguanylate_Cyclase"/>
</dbReference>
<dbReference type="InterPro" id="IPR029787">
    <property type="entry name" value="Nucleotide_cyclase"/>
</dbReference>
<dbReference type="Proteomes" id="UP001501353">
    <property type="component" value="Unassembled WGS sequence"/>
</dbReference>
<feature type="domain" description="GGDEF" evidence="3">
    <location>
        <begin position="206"/>
        <end position="334"/>
    </location>
</feature>
<dbReference type="SMART" id="SM00267">
    <property type="entry name" value="GGDEF"/>
    <property type="match status" value="1"/>
</dbReference>
<dbReference type="InterPro" id="IPR000160">
    <property type="entry name" value="GGDEF_dom"/>
</dbReference>
<proteinExistence type="predicted"/>
<name>A0ABP7TY55_9BURK</name>
<dbReference type="PANTHER" id="PTHR45138">
    <property type="entry name" value="REGULATORY COMPONENTS OF SENSORY TRANSDUCTION SYSTEM"/>
    <property type="match status" value="1"/>
</dbReference>